<dbReference type="InParanoid" id="A0A1D6P6R1"/>
<protein>
    <submittedName>
        <fullName evidence="1">Uncharacterized protein</fullName>
    </submittedName>
</protein>
<gene>
    <name evidence="1" type="ORF">ZEAMMB73_Zm00001d047073</name>
</gene>
<accession>A0A1D6P6R1</accession>
<proteinExistence type="predicted"/>
<organism evidence="1">
    <name type="scientific">Zea mays</name>
    <name type="common">Maize</name>
    <dbReference type="NCBI Taxonomy" id="4577"/>
    <lineage>
        <taxon>Eukaryota</taxon>
        <taxon>Viridiplantae</taxon>
        <taxon>Streptophyta</taxon>
        <taxon>Embryophyta</taxon>
        <taxon>Tracheophyta</taxon>
        <taxon>Spermatophyta</taxon>
        <taxon>Magnoliopsida</taxon>
        <taxon>Liliopsida</taxon>
        <taxon>Poales</taxon>
        <taxon>Poaceae</taxon>
        <taxon>PACMAD clade</taxon>
        <taxon>Panicoideae</taxon>
        <taxon>Andropogonodae</taxon>
        <taxon>Andropogoneae</taxon>
        <taxon>Tripsacinae</taxon>
        <taxon>Zea</taxon>
    </lineage>
</organism>
<dbReference type="EMBL" id="CM000785">
    <property type="protein sequence ID" value="AQL05542.1"/>
    <property type="molecule type" value="Genomic_DNA"/>
</dbReference>
<name>A0A1D6P6R1_MAIZE</name>
<sequence length="76" mass="9127">MLREKIFHLITLLVIIKQLSNDFFMWGNGRRMEFVRDAKILRRNFVIDILSYEVNLCCYAIHAIIQQRLINISTKE</sequence>
<evidence type="ECO:0000313" key="1">
    <source>
        <dbReference type="EMBL" id="AQL05542.1"/>
    </source>
</evidence>
<dbReference type="AlphaFoldDB" id="A0A1D6P6R1"/>
<reference evidence="1" key="1">
    <citation type="submission" date="2015-12" db="EMBL/GenBank/DDBJ databases">
        <title>Update maize B73 reference genome by single molecule sequencing technologies.</title>
        <authorList>
            <consortium name="Maize Genome Sequencing Project"/>
            <person name="Ware D."/>
        </authorList>
    </citation>
    <scope>NUCLEOTIDE SEQUENCE</scope>
    <source>
        <tissue evidence="1">Seedling</tissue>
    </source>
</reference>